<evidence type="ECO:0000256" key="13">
    <source>
        <dbReference type="ARBA" id="ARBA00031533"/>
    </source>
</evidence>
<dbReference type="CDD" id="cd09602">
    <property type="entry name" value="M1_APN"/>
    <property type="match status" value="1"/>
</dbReference>
<sequence>MRHDHTGADDGASDTLIDANTVRVPNLTREDARRRQELLQVSGYDVNLDLTDASGEPSVRTFRSRTTVTFTASEPGASTFIDVVADRLHEVALNGTAVDTSGYDPEHGITLTGLADRNVLVVDADLLYTTIGQGLHRFVDPVDEEVYLYTQFETTDAKRMYACFDQPNLKAPFSLRVTAPAHWKVISNGAAGEVTDAGRGSARTEFATTPPMSTYITALVAGPFFEALDHHDGIDLGLYCRTSLSQFFDTEDLFTVTKQGFDWYHQNFGVRYAFGKYDQLFVPEFNAGAMENAGCVTFLEDYVFRSRVTDTRYERRATTVLHEMAHMWFGDLVTMRWFDDLWLNESFAEWAATISQAQATRWTHAWTTFANTEKTWAYRQDQLPSTHPIACEIPDAEAVEVNFDGITYAKGASVLKQLVAYVGLDEFLAGVRQYFADHAYSNTTLQDLLTSLKAASGRELADWAKRWLETSGINTISADFTVDEDGTFSSFALTQTAPTTTAKDNVLRPHRLDVGLYSYDGHGKLARTGRVEVNLDGDRTDIAELVGTVRPDLVLVNDDDLTYCKVRLDAHSLQTLLAGGLGALEDSLARTLCWSAAWDMVRDGELAIREYLELAMAGLPAESEIGVVQSIIRQSLRALEIYADPEWADTGRAAFGDVAMTAACNAAPGSDHQLAWVQALLGSACTDEQVQFIADLVSGERTLEGLAMDTDLRWSLLFALVARGRAGEAEIAAQAQLDKTSAGARAAATARALVPTAEAKAAAWSAALTDQSLSNALMRAVLNGFHHSLQGELLAPYTAKYFEQAADVWQHRTPEMASDIIVGMFPTWSTAISEDTLRRADEFLADPKHPAALRRLVGEGRADVARALAARATDTTAGSAA</sequence>
<feature type="domain" description="Peptidase M1 membrane alanine aminopeptidase" evidence="14">
    <location>
        <begin position="256"/>
        <end position="467"/>
    </location>
</feature>
<keyword evidence="7" id="KW-0645">Protease</keyword>
<dbReference type="PRINTS" id="PR00756">
    <property type="entry name" value="ALADIPTASE"/>
</dbReference>
<evidence type="ECO:0000256" key="10">
    <source>
        <dbReference type="ARBA" id="ARBA00022833"/>
    </source>
</evidence>
<dbReference type="Pfam" id="PF11838">
    <property type="entry name" value="ERAP1_C"/>
    <property type="match status" value="1"/>
</dbReference>
<dbReference type="Pfam" id="PF01433">
    <property type="entry name" value="Peptidase_M1"/>
    <property type="match status" value="1"/>
</dbReference>
<evidence type="ECO:0000256" key="8">
    <source>
        <dbReference type="ARBA" id="ARBA00022723"/>
    </source>
</evidence>
<dbReference type="EMBL" id="JAVREH010000003">
    <property type="protein sequence ID" value="MDT0260462.1"/>
    <property type="molecule type" value="Genomic_DNA"/>
</dbReference>
<dbReference type="PANTHER" id="PTHR11533">
    <property type="entry name" value="PROTEASE M1 ZINC METALLOPROTEASE"/>
    <property type="match status" value="1"/>
</dbReference>
<comment type="similarity">
    <text evidence="3">Belongs to the peptidase M1 family.</text>
</comment>
<dbReference type="PANTHER" id="PTHR11533:SF174">
    <property type="entry name" value="PUROMYCIN-SENSITIVE AMINOPEPTIDASE-RELATED"/>
    <property type="match status" value="1"/>
</dbReference>
<dbReference type="RefSeq" id="WP_311421613.1">
    <property type="nucleotide sequence ID" value="NZ_JAVREH010000003.1"/>
</dbReference>
<proteinExistence type="inferred from homology"/>
<dbReference type="InterPro" id="IPR027268">
    <property type="entry name" value="Peptidase_M4/M1_CTD_sf"/>
</dbReference>
<comment type="catalytic activity">
    <reaction evidence="1">
        <text>Release of an N-terminal amino acid, Xaa-|-Yaa- from a peptide, amide or arylamide. Xaa is preferably Ala, but may be most amino acids including Pro (slow action). When a terminal hydrophobic residue is followed by a prolyl residue, the two may be released as an intact Xaa-Pro dipeptide.</text>
        <dbReference type="EC" id="3.4.11.2"/>
    </reaction>
</comment>
<reference evidence="18" key="1">
    <citation type="submission" date="2023-07" db="EMBL/GenBank/DDBJ databases">
        <title>30 novel species of actinomycetes from the DSMZ collection.</title>
        <authorList>
            <person name="Nouioui I."/>
        </authorList>
    </citation>
    <scope>NUCLEOTIDE SEQUENCE [LARGE SCALE GENOMIC DNA]</scope>
    <source>
        <strain evidence="18">DSM 44399</strain>
    </source>
</reference>
<protein>
    <recommendedName>
        <fullName evidence="5">Aminopeptidase N</fullName>
        <ecNumber evidence="4">3.4.11.2</ecNumber>
    </recommendedName>
    <alternativeName>
        <fullName evidence="12">Alanine aminopeptidase</fullName>
    </alternativeName>
    <alternativeName>
        <fullName evidence="13">Lysyl aminopeptidase</fullName>
    </alternativeName>
</protein>
<keyword evidence="11" id="KW-0482">Metalloprotease</keyword>
<dbReference type="SUPFAM" id="SSF55486">
    <property type="entry name" value="Metalloproteases ('zincins'), catalytic domain"/>
    <property type="match status" value="1"/>
</dbReference>
<evidence type="ECO:0000256" key="9">
    <source>
        <dbReference type="ARBA" id="ARBA00022801"/>
    </source>
</evidence>
<dbReference type="NCBIfam" id="TIGR02412">
    <property type="entry name" value="pepN_strep_liv"/>
    <property type="match status" value="1"/>
</dbReference>
<evidence type="ECO:0000259" key="14">
    <source>
        <dbReference type="Pfam" id="PF01433"/>
    </source>
</evidence>
<keyword evidence="10" id="KW-0862">Zinc</keyword>
<keyword evidence="8" id="KW-0479">Metal-binding</keyword>
<dbReference type="EC" id="3.4.11.2" evidence="4"/>
<dbReference type="InterPro" id="IPR001930">
    <property type="entry name" value="Peptidase_M1"/>
</dbReference>
<evidence type="ECO:0000256" key="3">
    <source>
        <dbReference type="ARBA" id="ARBA00010136"/>
    </source>
</evidence>
<dbReference type="InterPro" id="IPR014782">
    <property type="entry name" value="Peptidase_M1_dom"/>
</dbReference>
<evidence type="ECO:0000256" key="1">
    <source>
        <dbReference type="ARBA" id="ARBA00000098"/>
    </source>
</evidence>
<dbReference type="InterPro" id="IPR045357">
    <property type="entry name" value="Aminopeptidase_N-like_N"/>
</dbReference>
<dbReference type="Gene3D" id="1.10.390.10">
    <property type="entry name" value="Neutral Protease Domain 2"/>
    <property type="match status" value="1"/>
</dbReference>
<gene>
    <name evidence="17" type="primary">pepN</name>
    <name evidence="17" type="ORF">RM423_03545</name>
</gene>
<evidence type="ECO:0000259" key="16">
    <source>
        <dbReference type="Pfam" id="PF17900"/>
    </source>
</evidence>
<dbReference type="SUPFAM" id="SSF63737">
    <property type="entry name" value="Leukotriene A4 hydrolase N-terminal domain"/>
    <property type="match status" value="1"/>
</dbReference>
<feature type="domain" description="ERAP1-like C-terminal" evidence="15">
    <location>
        <begin position="553"/>
        <end position="865"/>
    </location>
</feature>
<dbReference type="InterPro" id="IPR024571">
    <property type="entry name" value="ERAP1-like_C_dom"/>
</dbReference>
<evidence type="ECO:0000313" key="17">
    <source>
        <dbReference type="EMBL" id="MDT0260462.1"/>
    </source>
</evidence>
<keyword evidence="9 17" id="KW-0378">Hydrolase</keyword>
<dbReference type="InterPro" id="IPR042097">
    <property type="entry name" value="Aminopeptidase_N-like_N_sf"/>
</dbReference>
<feature type="domain" description="Aminopeptidase N-like N-terminal" evidence="16">
    <location>
        <begin position="134"/>
        <end position="216"/>
    </location>
</feature>
<evidence type="ECO:0000256" key="6">
    <source>
        <dbReference type="ARBA" id="ARBA00022438"/>
    </source>
</evidence>
<dbReference type="Gene3D" id="2.60.40.1730">
    <property type="entry name" value="tricorn interacting facor f3 domain"/>
    <property type="match status" value="1"/>
</dbReference>
<evidence type="ECO:0000256" key="7">
    <source>
        <dbReference type="ARBA" id="ARBA00022670"/>
    </source>
</evidence>
<dbReference type="GO" id="GO:0016285">
    <property type="term" value="F:alanyl aminopeptidase activity"/>
    <property type="evidence" value="ECO:0007669"/>
    <property type="project" value="UniProtKB-EC"/>
</dbReference>
<dbReference type="InterPro" id="IPR012778">
    <property type="entry name" value="Pept_M1_aminopeptidase"/>
</dbReference>
<evidence type="ECO:0000313" key="18">
    <source>
        <dbReference type="Proteomes" id="UP001183176"/>
    </source>
</evidence>
<evidence type="ECO:0000256" key="11">
    <source>
        <dbReference type="ARBA" id="ARBA00023049"/>
    </source>
</evidence>
<evidence type="ECO:0000256" key="5">
    <source>
        <dbReference type="ARBA" id="ARBA00015611"/>
    </source>
</evidence>
<evidence type="ECO:0000256" key="12">
    <source>
        <dbReference type="ARBA" id="ARBA00029811"/>
    </source>
</evidence>
<comment type="cofactor">
    <cofactor evidence="2">
        <name>Zn(2+)</name>
        <dbReference type="ChEBI" id="CHEBI:29105"/>
    </cofactor>
</comment>
<accession>A0ABU2J639</accession>
<dbReference type="InterPro" id="IPR050344">
    <property type="entry name" value="Peptidase_M1_aminopeptidases"/>
</dbReference>
<dbReference type="Pfam" id="PF17900">
    <property type="entry name" value="Peptidase_M1_N"/>
    <property type="match status" value="1"/>
</dbReference>
<evidence type="ECO:0000256" key="2">
    <source>
        <dbReference type="ARBA" id="ARBA00001947"/>
    </source>
</evidence>
<organism evidence="17 18">
    <name type="scientific">Jatrophihabitans lederbergiae</name>
    <dbReference type="NCBI Taxonomy" id="3075547"/>
    <lineage>
        <taxon>Bacteria</taxon>
        <taxon>Bacillati</taxon>
        <taxon>Actinomycetota</taxon>
        <taxon>Actinomycetes</taxon>
        <taxon>Jatrophihabitantales</taxon>
        <taxon>Jatrophihabitantaceae</taxon>
        <taxon>Jatrophihabitans</taxon>
    </lineage>
</organism>
<evidence type="ECO:0000256" key="4">
    <source>
        <dbReference type="ARBA" id="ARBA00012564"/>
    </source>
</evidence>
<keyword evidence="6 17" id="KW-0031">Aminopeptidase</keyword>
<comment type="caution">
    <text evidence="17">The sequence shown here is derived from an EMBL/GenBank/DDBJ whole genome shotgun (WGS) entry which is preliminary data.</text>
</comment>
<keyword evidence="18" id="KW-1185">Reference proteome</keyword>
<evidence type="ECO:0000259" key="15">
    <source>
        <dbReference type="Pfam" id="PF11838"/>
    </source>
</evidence>
<dbReference type="Proteomes" id="UP001183176">
    <property type="component" value="Unassembled WGS sequence"/>
</dbReference>
<name>A0ABU2J639_9ACTN</name>